<protein>
    <recommendedName>
        <fullName evidence="3">HIRAN domain-containing protein</fullName>
    </recommendedName>
</protein>
<dbReference type="OrthoDB" id="2429955at2759"/>
<dbReference type="Gene3D" id="3.30.70.2330">
    <property type="match status" value="1"/>
</dbReference>
<organism evidence="4 5">
    <name type="scientific">Entomortierella chlamydospora</name>
    <dbReference type="NCBI Taxonomy" id="101097"/>
    <lineage>
        <taxon>Eukaryota</taxon>
        <taxon>Fungi</taxon>
        <taxon>Fungi incertae sedis</taxon>
        <taxon>Mucoromycota</taxon>
        <taxon>Mortierellomycotina</taxon>
        <taxon>Mortierellomycetes</taxon>
        <taxon>Mortierellales</taxon>
        <taxon>Mortierellaceae</taxon>
        <taxon>Entomortierella</taxon>
    </lineage>
</organism>
<dbReference type="AlphaFoldDB" id="A0A9P6MPS4"/>
<comment type="caution">
    <text evidence="4">The sequence shown here is derived from an EMBL/GenBank/DDBJ whole genome shotgun (WGS) entry which is preliminary data.</text>
</comment>
<sequence length="154" mass="17820">MKQAGPPTIPKSIKRFISIDYYDKLDAAGKEIYLKGVKDAVEKLDEMAENILVDKYTSLNLAPFAMDITFVGMQFRGRHAFRESDVVTLERDFLNEYDEYAVKVLVEKGGQKVHVAYVTKDDAKALRRYRDFEKAPLQFLKIFPQSARYRITIQ</sequence>
<dbReference type="Pfam" id="PF08797">
    <property type="entry name" value="HIRAN"/>
    <property type="match status" value="1"/>
</dbReference>
<dbReference type="InterPro" id="IPR014905">
    <property type="entry name" value="HIRAN"/>
</dbReference>
<evidence type="ECO:0000256" key="1">
    <source>
        <dbReference type="ARBA" id="ARBA00022723"/>
    </source>
</evidence>
<keyword evidence="5" id="KW-1185">Reference proteome</keyword>
<evidence type="ECO:0000259" key="3">
    <source>
        <dbReference type="Pfam" id="PF08797"/>
    </source>
</evidence>
<keyword evidence="2" id="KW-0378">Hydrolase</keyword>
<dbReference type="GO" id="GO:0008270">
    <property type="term" value="F:zinc ion binding"/>
    <property type="evidence" value="ECO:0007669"/>
    <property type="project" value="InterPro"/>
</dbReference>
<dbReference type="GO" id="GO:0003676">
    <property type="term" value="F:nucleic acid binding"/>
    <property type="evidence" value="ECO:0007669"/>
    <property type="project" value="InterPro"/>
</dbReference>
<reference evidence="4" key="1">
    <citation type="journal article" date="2020" name="Fungal Divers.">
        <title>Resolving the Mortierellaceae phylogeny through synthesis of multi-gene phylogenetics and phylogenomics.</title>
        <authorList>
            <person name="Vandepol N."/>
            <person name="Liber J."/>
            <person name="Desiro A."/>
            <person name="Na H."/>
            <person name="Kennedy M."/>
            <person name="Barry K."/>
            <person name="Grigoriev I.V."/>
            <person name="Miller A.N."/>
            <person name="O'Donnell K."/>
            <person name="Stajich J.E."/>
            <person name="Bonito G."/>
        </authorList>
    </citation>
    <scope>NUCLEOTIDE SEQUENCE</scope>
    <source>
        <strain evidence="4">NRRL 2769</strain>
    </source>
</reference>
<keyword evidence="1" id="KW-0479">Metal-binding</keyword>
<evidence type="ECO:0000256" key="2">
    <source>
        <dbReference type="ARBA" id="ARBA00022801"/>
    </source>
</evidence>
<accession>A0A9P6MPS4</accession>
<dbReference type="Proteomes" id="UP000703661">
    <property type="component" value="Unassembled WGS sequence"/>
</dbReference>
<gene>
    <name evidence="4" type="ORF">BGZ80_002193</name>
</gene>
<evidence type="ECO:0000313" key="4">
    <source>
        <dbReference type="EMBL" id="KAG0009651.1"/>
    </source>
</evidence>
<dbReference type="GO" id="GO:0016818">
    <property type="term" value="F:hydrolase activity, acting on acid anhydrides, in phosphorus-containing anhydrides"/>
    <property type="evidence" value="ECO:0007669"/>
    <property type="project" value="InterPro"/>
</dbReference>
<dbReference type="EMBL" id="JAAAID010001533">
    <property type="protein sequence ID" value="KAG0009651.1"/>
    <property type="molecule type" value="Genomic_DNA"/>
</dbReference>
<feature type="domain" description="HIRAN" evidence="3">
    <location>
        <begin position="66"/>
        <end position="149"/>
    </location>
</feature>
<name>A0A9P6MPS4_9FUNG</name>
<evidence type="ECO:0000313" key="5">
    <source>
        <dbReference type="Proteomes" id="UP000703661"/>
    </source>
</evidence>
<proteinExistence type="predicted"/>